<dbReference type="Proteomes" id="UP000257039">
    <property type="component" value="Unassembled WGS sequence"/>
</dbReference>
<dbReference type="PANTHER" id="PTHR44154:SF1">
    <property type="entry name" value="QUINONE OXIDOREDUCTASE"/>
    <property type="match status" value="1"/>
</dbReference>
<dbReference type="PANTHER" id="PTHR44154">
    <property type="entry name" value="QUINONE OXIDOREDUCTASE"/>
    <property type="match status" value="1"/>
</dbReference>
<dbReference type="CDD" id="cd08253">
    <property type="entry name" value="zeta_crystallin"/>
    <property type="match status" value="1"/>
</dbReference>
<dbReference type="Pfam" id="PF08240">
    <property type="entry name" value="ADH_N"/>
    <property type="match status" value="1"/>
</dbReference>
<keyword evidence="4" id="KW-0521">NADP</keyword>
<dbReference type="FunFam" id="3.40.50.720:FF:000244">
    <property type="entry name" value="quinone oxidoreductase"/>
    <property type="match status" value="1"/>
</dbReference>
<dbReference type="SUPFAM" id="SSF50129">
    <property type="entry name" value="GroES-like"/>
    <property type="match status" value="1"/>
</dbReference>
<evidence type="ECO:0000256" key="3">
    <source>
        <dbReference type="ARBA" id="ARBA00022490"/>
    </source>
</evidence>
<dbReference type="AlphaFoldDB" id="A0A4P9VQ64"/>
<evidence type="ECO:0000256" key="5">
    <source>
        <dbReference type="ARBA" id="ARBA00022884"/>
    </source>
</evidence>
<dbReference type="Gene3D" id="3.90.180.10">
    <property type="entry name" value="Medium-chain alcohol dehydrogenases, catalytic domain"/>
    <property type="match status" value="1"/>
</dbReference>
<evidence type="ECO:0000313" key="8">
    <source>
        <dbReference type="EMBL" id="RDH44687.1"/>
    </source>
</evidence>
<protein>
    <submittedName>
        <fullName evidence="8">NADPH:quinone reductase</fullName>
    </submittedName>
</protein>
<evidence type="ECO:0000256" key="1">
    <source>
        <dbReference type="ARBA" id="ARBA00004496"/>
    </source>
</evidence>
<sequence length="326" mass="34455">MQAIRVHQHGDTDVLQEQRIDMPQVAKSQVLIKIMAAGVNPVDTYIRAGSNNYTAQFPYTPGKDGAGTIEALGENIQHLKVGDRVYCSGSITGTCAEFALCEASQVHPLPDNITFAQGACLGTPYTTAYRALIQKAQAKPGETVLIHGASGGVGTAALQIAKAHGLKVIASAGSDSGKQLLTLLGADYVIDHHQADHLTLLPKNIIGNGINIILEMLANKNLGHDLPALAFNGRVIVIGSRGEVSINPRLLMAKDAMVIGMALFNSSPAELLETFEYLYSGLSQGLLDPVVRDVFALSDIAKAHHAVMQPGAAGNIVVTPHGNHEH</sequence>
<dbReference type="InterPro" id="IPR013154">
    <property type="entry name" value="ADH-like_N"/>
</dbReference>
<keyword evidence="6" id="KW-0007">Acetylation</keyword>
<dbReference type="GO" id="GO:0005829">
    <property type="term" value="C:cytosol"/>
    <property type="evidence" value="ECO:0007669"/>
    <property type="project" value="TreeGrafter"/>
</dbReference>
<organism evidence="8 9">
    <name type="scientific">Zooshikella ganghwensis</name>
    <dbReference type="NCBI Taxonomy" id="202772"/>
    <lineage>
        <taxon>Bacteria</taxon>
        <taxon>Pseudomonadati</taxon>
        <taxon>Pseudomonadota</taxon>
        <taxon>Gammaproteobacteria</taxon>
        <taxon>Oceanospirillales</taxon>
        <taxon>Zooshikellaceae</taxon>
        <taxon>Zooshikella</taxon>
    </lineage>
</organism>
<accession>A0A4P9VQ64</accession>
<feature type="domain" description="Enoyl reductase (ER)" evidence="7">
    <location>
        <begin position="10"/>
        <end position="318"/>
    </location>
</feature>
<dbReference type="GO" id="GO:0003730">
    <property type="term" value="F:mRNA 3'-UTR binding"/>
    <property type="evidence" value="ECO:0007669"/>
    <property type="project" value="TreeGrafter"/>
</dbReference>
<comment type="subunit">
    <text evidence="2">Homotetramer.</text>
</comment>
<proteinExistence type="predicted"/>
<evidence type="ECO:0000256" key="2">
    <source>
        <dbReference type="ARBA" id="ARBA00011881"/>
    </source>
</evidence>
<dbReference type="EMBL" id="NDXW01000001">
    <property type="protein sequence ID" value="RDH44687.1"/>
    <property type="molecule type" value="Genomic_DNA"/>
</dbReference>
<evidence type="ECO:0000256" key="4">
    <source>
        <dbReference type="ARBA" id="ARBA00022857"/>
    </source>
</evidence>
<dbReference type="InterPro" id="IPR013149">
    <property type="entry name" value="ADH-like_C"/>
</dbReference>
<dbReference type="InterPro" id="IPR020843">
    <property type="entry name" value="ER"/>
</dbReference>
<dbReference type="SUPFAM" id="SSF51735">
    <property type="entry name" value="NAD(P)-binding Rossmann-fold domains"/>
    <property type="match status" value="1"/>
</dbReference>
<keyword evidence="3" id="KW-0963">Cytoplasm</keyword>
<comment type="subcellular location">
    <subcellularLocation>
        <location evidence="1">Cytoplasm</location>
    </subcellularLocation>
</comment>
<dbReference type="GO" id="GO:0008270">
    <property type="term" value="F:zinc ion binding"/>
    <property type="evidence" value="ECO:0007669"/>
    <property type="project" value="InterPro"/>
</dbReference>
<keyword evidence="5" id="KW-0694">RNA-binding</keyword>
<dbReference type="SMART" id="SM00829">
    <property type="entry name" value="PKS_ER"/>
    <property type="match status" value="1"/>
</dbReference>
<comment type="caution">
    <text evidence="8">The sequence shown here is derived from an EMBL/GenBank/DDBJ whole genome shotgun (WGS) entry which is preliminary data.</text>
</comment>
<dbReference type="InterPro" id="IPR051603">
    <property type="entry name" value="Zinc-ADH_QOR/CCCR"/>
</dbReference>
<keyword evidence="9" id="KW-1185">Reference proteome</keyword>
<reference evidence="8 9" key="1">
    <citation type="submission" date="2017-04" db="EMBL/GenBank/DDBJ databases">
        <title>Draft genome sequence of Zooshikella ganghwensis VG4 isolated from Red Sea sediments.</title>
        <authorList>
            <person name="Rehman Z."/>
            <person name="Alam I."/>
            <person name="Kamau A."/>
            <person name="Bajic V."/>
            <person name="Leiknes T."/>
        </authorList>
    </citation>
    <scope>NUCLEOTIDE SEQUENCE [LARGE SCALE GENOMIC DNA]</scope>
    <source>
        <strain evidence="8 9">VG4</strain>
    </source>
</reference>
<gene>
    <name evidence="8" type="ORF">B9G39_15295</name>
</gene>
<dbReference type="PROSITE" id="PS01162">
    <property type="entry name" value="QOR_ZETA_CRYSTAL"/>
    <property type="match status" value="1"/>
</dbReference>
<dbReference type="InterPro" id="IPR002364">
    <property type="entry name" value="Quin_OxRdtase/zeta-crystal_CS"/>
</dbReference>
<dbReference type="Pfam" id="PF00107">
    <property type="entry name" value="ADH_zinc_N"/>
    <property type="match status" value="1"/>
</dbReference>
<dbReference type="GO" id="GO:0003960">
    <property type="term" value="F:quinone reductase (NADPH) activity"/>
    <property type="evidence" value="ECO:0007669"/>
    <property type="project" value="TreeGrafter"/>
</dbReference>
<dbReference type="InterPro" id="IPR011032">
    <property type="entry name" value="GroES-like_sf"/>
</dbReference>
<dbReference type="GO" id="GO:0070402">
    <property type="term" value="F:NADPH binding"/>
    <property type="evidence" value="ECO:0007669"/>
    <property type="project" value="TreeGrafter"/>
</dbReference>
<evidence type="ECO:0000313" key="9">
    <source>
        <dbReference type="Proteomes" id="UP000257039"/>
    </source>
</evidence>
<evidence type="ECO:0000256" key="6">
    <source>
        <dbReference type="ARBA" id="ARBA00022990"/>
    </source>
</evidence>
<name>A0A4P9VQ64_9GAMM</name>
<evidence type="ECO:0000259" key="7">
    <source>
        <dbReference type="SMART" id="SM00829"/>
    </source>
</evidence>
<dbReference type="Gene3D" id="3.40.50.720">
    <property type="entry name" value="NAD(P)-binding Rossmann-like Domain"/>
    <property type="match status" value="1"/>
</dbReference>
<dbReference type="RefSeq" id="WP_094787791.1">
    <property type="nucleotide sequence ID" value="NZ_NDXW01000001.1"/>
</dbReference>
<dbReference type="InterPro" id="IPR036291">
    <property type="entry name" value="NAD(P)-bd_dom_sf"/>
</dbReference>